<dbReference type="PANTHER" id="PTHR43295">
    <property type="entry name" value="ARGININE DECARBOXYLASE"/>
    <property type="match status" value="1"/>
</dbReference>
<dbReference type="RefSeq" id="WP_146440210.1">
    <property type="nucleotide sequence ID" value="NZ_SJPL01000001.1"/>
</dbReference>
<sequence>MTQSISTAWSIRNAVDEYGIARWGDDYFHVSPEGTVLVSPDRNPEASVDLHALIESLVADGMRLPILVRFGGILRDRLHRLDQCFRQAIDDHQYQNRYRCVFPIKVNQQKDVVAEIVETGAKLGFGIEAGSKAELLAAIAMSPPDSPIVCNGVKDEAVLDLTLSAQRLGRKVFPVIEKRSELDVLLRLANAAGVRPRIGIRVKLATRGSGRWQASGGYRSKFGLTVAEVTQCLDHLLEMGMGDCFQLLHFHVGSQIGNIRQLKSAILEAARIYADLYRRGAALGHLDVGGGLGIDYDGSKSDSQSSMNYSMQEYANDIVYQIQTVCDESDVPHPELFSESGRSVAAQHSVLVFDTLGVAAQGSPELPDWASATAAPDGEGTSPPESYEQPVHDLWWAFSHLNADNLMESFHDAQVSLDLCMNLFSGGYLPLEQRVAAENVYFALCHKVRDLASELPEMPEELKSLNRMLSDTYFANFSLFQSVPDAWAIEHLFPIMPIHRLQEEPTRHAVLGDITCDSDGKIDEFVCGGKRCQTLRLHSLIPGNPYRLGVFLVGAYQEILGDLHNLFGDTNAVHVEFQDGGPVICAAIGGDTVGRVLEYMQYDVADLSDRLSVAIDDAIEQNVIDRENGQELRETFLQTFEQYTYPSLSSHVESLELASTVNQSDDGIESTPIIGSLVDETQDETLAEFTDPPLPE</sequence>
<keyword evidence="7 12" id="KW-0460">Magnesium</keyword>
<comment type="cofactor">
    <cofactor evidence="1 12 13">
        <name>pyridoxal 5'-phosphate</name>
        <dbReference type="ChEBI" id="CHEBI:597326"/>
    </cofactor>
</comment>
<comment type="caution">
    <text evidence="19">The sequence shown here is derived from an EMBL/GenBank/DDBJ whole genome shotgun (WGS) entry which is preliminary data.</text>
</comment>
<dbReference type="InterPro" id="IPR040634">
    <property type="entry name" value="Arg_decarb_HB"/>
</dbReference>
<keyword evidence="10 12" id="KW-0620">Polyamine biosynthesis</keyword>
<dbReference type="InterPro" id="IPR009006">
    <property type="entry name" value="Ala_racemase/Decarboxylase_C"/>
</dbReference>
<comment type="catalytic activity">
    <reaction evidence="12">
        <text>L-arginine + H(+) = agmatine + CO2</text>
        <dbReference type="Rhea" id="RHEA:17641"/>
        <dbReference type="ChEBI" id="CHEBI:15378"/>
        <dbReference type="ChEBI" id="CHEBI:16526"/>
        <dbReference type="ChEBI" id="CHEBI:32682"/>
        <dbReference type="ChEBI" id="CHEBI:58145"/>
        <dbReference type="EC" id="4.1.1.19"/>
    </reaction>
</comment>
<evidence type="ECO:0000256" key="8">
    <source>
        <dbReference type="ARBA" id="ARBA00022898"/>
    </source>
</evidence>
<evidence type="ECO:0000256" key="4">
    <source>
        <dbReference type="ARBA" id="ARBA00008357"/>
    </source>
</evidence>
<protein>
    <recommendedName>
        <fullName evidence="12">Biosynthetic arginine decarboxylase</fullName>
        <shortName evidence="12">ADC</shortName>
        <ecNumber evidence="12">4.1.1.19</ecNumber>
    </recommendedName>
</protein>
<dbReference type="InterPro" id="IPR022653">
    <property type="entry name" value="De-COase2_pyr-phos_BS"/>
</dbReference>
<dbReference type="PANTHER" id="PTHR43295:SF9">
    <property type="entry name" value="BIOSYNTHETIC ARGININE DECARBOXYLASE"/>
    <property type="match status" value="1"/>
</dbReference>
<feature type="domain" description="Arginine decarboxylase helical bundle" evidence="17">
    <location>
        <begin position="385"/>
        <end position="466"/>
    </location>
</feature>
<dbReference type="Pfam" id="PF17944">
    <property type="entry name" value="Arg_decarbox_C"/>
    <property type="match status" value="1"/>
</dbReference>
<dbReference type="GO" id="GO:0008792">
    <property type="term" value="F:arginine decarboxylase activity"/>
    <property type="evidence" value="ECO:0007669"/>
    <property type="project" value="UniProtKB-UniRule"/>
</dbReference>
<evidence type="ECO:0000256" key="5">
    <source>
        <dbReference type="ARBA" id="ARBA00022723"/>
    </source>
</evidence>
<dbReference type="Pfam" id="PF17810">
    <property type="entry name" value="Arg_decarb_HB"/>
    <property type="match status" value="1"/>
</dbReference>
<dbReference type="UniPathway" id="UPA00186">
    <property type="reaction ID" value="UER00284"/>
</dbReference>
<dbReference type="InterPro" id="IPR022657">
    <property type="entry name" value="De-COase2_CS"/>
</dbReference>
<dbReference type="Gene3D" id="2.40.37.10">
    <property type="entry name" value="Lyase, Ornithine Decarboxylase, Chain A, domain 1"/>
    <property type="match status" value="1"/>
</dbReference>
<dbReference type="EMBL" id="SJPL01000001">
    <property type="protein sequence ID" value="TWT72191.1"/>
    <property type="molecule type" value="Genomic_DNA"/>
</dbReference>
<dbReference type="InterPro" id="IPR002985">
    <property type="entry name" value="Arg_decrbxlase"/>
</dbReference>
<evidence type="ECO:0000256" key="7">
    <source>
        <dbReference type="ARBA" id="ARBA00022842"/>
    </source>
</evidence>
<reference evidence="19 20" key="1">
    <citation type="submission" date="2019-02" db="EMBL/GenBank/DDBJ databases">
        <title>Deep-cultivation of Planctomycetes and their phenomic and genomic characterization uncovers novel biology.</title>
        <authorList>
            <person name="Wiegand S."/>
            <person name="Jogler M."/>
            <person name="Boedeker C."/>
            <person name="Pinto D."/>
            <person name="Vollmers J."/>
            <person name="Rivas-Marin E."/>
            <person name="Kohn T."/>
            <person name="Peeters S.H."/>
            <person name="Heuer A."/>
            <person name="Rast P."/>
            <person name="Oberbeckmann S."/>
            <person name="Bunk B."/>
            <person name="Jeske O."/>
            <person name="Meyerdierks A."/>
            <person name="Storesund J.E."/>
            <person name="Kallscheuer N."/>
            <person name="Luecker S."/>
            <person name="Lage O.M."/>
            <person name="Pohl T."/>
            <person name="Merkel B.J."/>
            <person name="Hornburger P."/>
            <person name="Mueller R.-W."/>
            <person name="Bruemmer F."/>
            <person name="Labrenz M."/>
            <person name="Spormann A.M."/>
            <person name="Op Den Camp H."/>
            <person name="Overmann J."/>
            <person name="Amann R."/>
            <person name="Jetten M.S.M."/>
            <person name="Mascher T."/>
            <person name="Medema M.H."/>
            <person name="Devos D.P."/>
            <person name="Kaster A.-K."/>
            <person name="Ovreas L."/>
            <person name="Rohde M."/>
            <person name="Galperin M.Y."/>
            <person name="Jogler C."/>
        </authorList>
    </citation>
    <scope>NUCLEOTIDE SEQUENCE [LARGE SCALE GENOMIC DNA]</scope>
    <source>
        <strain evidence="19 20">Pan14r</strain>
    </source>
</reference>
<dbReference type="NCBIfam" id="TIGR01273">
    <property type="entry name" value="speA"/>
    <property type="match status" value="1"/>
</dbReference>
<evidence type="ECO:0000256" key="15">
    <source>
        <dbReference type="SAM" id="MobiDB-lite"/>
    </source>
</evidence>
<dbReference type="PRINTS" id="PR01180">
    <property type="entry name" value="ARGDCRBXLASE"/>
</dbReference>
<evidence type="ECO:0000259" key="18">
    <source>
        <dbReference type="Pfam" id="PF17944"/>
    </source>
</evidence>
<gene>
    <name evidence="12 19" type="primary">speA</name>
    <name evidence="19" type="ORF">Pan14r_45090</name>
</gene>
<evidence type="ECO:0000313" key="19">
    <source>
        <dbReference type="EMBL" id="TWT72191.1"/>
    </source>
</evidence>
<dbReference type="SUPFAM" id="SSF51419">
    <property type="entry name" value="PLP-binding barrel"/>
    <property type="match status" value="1"/>
</dbReference>
<dbReference type="GO" id="GO:0046872">
    <property type="term" value="F:metal ion binding"/>
    <property type="evidence" value="ECO:0007669"/>
    <property type="project" value="UniProtKB-KW"/>
</dbReference>
<dbReference type="InterPro" id="IPR022644">
    <property type="entry name" value="De-COase2_N"/>
</dbReference>
<feature type="modified residue" description="N6-(pyridoxal phosphate)lysine" evidence="12 13">
    <location>
        <position position="105"/>
    </location>
</feature>
<keyword evidence="9 12" id="KW-0745">Spermidine biosynthesis</keyword>
<evidence type="ECO:0000313" key="20">
    <source>
        <dbReference type="Proteomes" id="UP000317238"/>
    </source>
</evidence>
<evidence type="ECO:0000256" key="11">
    <source>
        <dbReference type="ARBA" id="ARBA00023239"/>
    </source>
</evidence>
<evidence type="ECO:0000256" key="1">
    <source>
        <dbReference type="ARBA" id="ARBA00001933"/>
    </source>
</evidence>
<keyword evidence="5 12" id="KW-0479">Metal-binding</keyword>
<evidence type="ECO:0000256" key="9">
    <source>
        <dbReference type="ARBA" id="ARBA00023066"/>
    </source>
</evidence>
<keyword evidence="8 12" id="KW-0663">Pyridoxal phosphate</keyword>
<comment type="similarity">
    <text evidence="4 12">Belongs to the Orn/Lys/Arg decarboxylase class-II family. SpeA subfamily.</text>
</comment>
<comment type="cofactor">
    <cofactor evidence="2 12">
        <name>Mg(2+)</name>
        <dbReference type="ChEBI" id="CHEBI:18420"/>
    </cofactor>
</comment>
<name>A0A5C5YCK9_9PLAN</name>
<dbReference type="PROSITE" id="PS00879">
    <property type="entry name" value="ODR_DC_2_2"/>
    <property type="match status" value="1"/>
</dbReference>
<keyword evidence="20" id="KW-1185">Reference proteome</keyword>
<feature type="domain" description="Orn/DAP/Arg decarboxylase 2 N-terminal" evidence="16">
    <location>
        <begin position="92"/>
        <end position="346"/>
    </location>
</feature>
<dbReference type="OrthoDB" id="9802658at2"/>
<dbReference type="PRINTS" id="PR01179">
    <property type="entry name" value="ODADCRBXLASE"/>
</dbReference>
<dbReference type="AlphaFoldDB" id="A0A5C5YCK9"/>
<dbReference type="PROSITE" id="PS00878">
    <property type="entry name" value="ODR_DC_2_1"/>
    <property type="match status" value="1"/>
</dbReference>
<proteinExistence type="inferred from homology"/>
<evidence type="ECO:0000256" key="6">
    <source>
        <dbReference type="ARBA" id="ARBA00022793"/>
    </source>
</evidence>
<feature type="binding site" evidence="12">
    <location>
        <begin position="286"/>
        <end position="296"/>
    </location>
    <ligand>
        <name>substrate</name>
    </ligand>
</feature>
<dbReference type="HAMAP" id="MF_01417">
    <property type="entry name" value="SpeA"/>
    <property type="match status" value="1"/>
</dbReference>
<evidence type="ECO:0000256" key="13">
    <source>
        <dbReference type="PIRSR" id="PIRSR001336-50"/>
    </source>
</evidence>
<dbReference type="PIRSF" id="PIRSF001336">
    <property type="entry name" value="Arg_decrbxlase"/>
    <property type="match status" value="1"/>
</dbReference>
<evidence type="ECO:0000256" key="3">
    <source>
        <dbReference type="ARBA" id="ARBA00002257"/>
    </source>
</evidence>
<evidence type="ECO:0000259" key="16">
    <source>
        <dbReference type="Pfam" id="PF02784"/>
    </source>
</evidence>
<keyword evidence="6 12" id="KW-0210">Decarboxylase</keyword>
<evidence type="ECO:0000256" key="14">
    <source>
        <dbReference type="PIRSR" id="PIRSR600183-50"/>
    </source>
</evidence>
<dbReference type="Pfam" id="PF02784">
    <property type="entry name" value="Orn_Arg_deC_N"/>
    <property type="match status" value="1"/>
</dbReference>
<evidence type="ECO:0000259" key="17">
    <source>
        <dbReference type="Pfam" id="PF17810"/>
    </source>
</evidence>
<dbReference type="InterPro" id="IPR029066">
    <property type="entry name" value="PLP-binding_barrel"/>
</dbReference>
<organism evidence="19 20">
    <name type="scientific">Crateriforma conspicua</name>
    <dbReference type="NCBI Taxonomy" id="2527996"/>
    <lineage>
        <taxon>Bacteria</taxon>
        <taxon>Pseudomonadati</taxon>
        <taxon>Planctomycetota</taxon>
        <taxon>Planctomycetia</taxon>
        <taxon>Planctomycetales</taxon>
        <taxon>Planctomycetaceae</taxon>
        <taxon>Crateriforma</taxon>
    </lineage>
</organism>
<evidence type="ECO:0000256" key="10">
    <source>
        <dbReference type="ARBA" id="ARBA00023115"/>
    </source>
</evidence>
<evidence type="ECO:0000256" key="12">
    <source>
        <dbReference type="HAMAP-Rule" id="MF_01417"/>
    </source>
</evidence>
<accession>A0A5C5YCK9</accession>
<evidence type="ECO:0000256" key="2">
    <source>
        <dbReference type="ARBA" id="ARBA00001946"/>
    </source>
</evidence>
<dbReference type="InterPro" id="IPR000183">
    <property type="entry name" value="Orn/DAP/Arg_de-COase"/>
</dbReference>
<feature type="active site" description="Proton donor" evidence="14">
    <location>
        <position position="516"/>
    </location>
</feature>
<dbReference type="CDD" id="cd06830">
    <property type="entry name" value="PLPDE_III_ADC"/>
    <property type="match status" value="1"/>
</dbReference>
<dbReference type="Gene3D" id="1.20.58.930">
    <property type="match status" value="1"/>
</dbReference>
<dbReference type="GO" id="GO:0006527">
    <property type="term" value="P:L-arginine catabolic process"/>
    <property type="evidence" value="ECO:0007669"/>
    <property type="project" value="InterPro"/>
</dbReference>
<feature type="domain" description="Arginine decarboxylase C-terminal helical" evidence="18">
    <location>
        <begin position="593"/>
        <end position="645"/>
    </location>
</feature>
<dbReference type="GO" id="GO:0008295">
    <property type="term" value="P:spermidine biosynthetic process"/>
    <property type="evidence" value="ECO:0007669"/>
    <property type="project" value="UniProtKB-UniRule"/>
</dbReference>
<dbReference type="InterPro" id="IPR041128">
    <property type="entry name" value="Arg_decarbox_C"/>
</dbReference>
<dbReference type="NCBIfam" id="NF003763">
    <property type="entry name" value="PRK05354.1"/>
    <property type="match status" value="1"/>
</dbReference>
<comment type="function">
    <text evidence="3 12">Catalyzes the biosynthesis of agmatine from arginine.</text>
</comment>
<dbReference type="Proteomes" id="UP000317238">
    <property type="component" value="Unassembled WGS sequence"/>
</dbReference>
<comment type="pathway">
    <text evidence="12">Amine and polyamine biosynthesis; agmatine biosynthesis; agmatine from L-arginine: step 1/1.</text>
</comment>
<feature type="region of interest" description="Disordered" evidence="15">
    <location>
        <begin position="367"/>
        <end position="386"/>
    </location>
</feature>
<keyword evidence="11 12" id="KW-0456">Lyase</keyword>
<dbReference type="Gene3D" id="3.20.20.10">
    <property type="entry name" value="Alanine racemase"/>
    <property type="match status" value="1"/>
</dbReference>
<dbReference type="Gene3D" id="1.10.287.3440">
    <property type="match status" value="1"/>
</dbReference>
<dbReference type="EC" id="4.1.1.19" evidence="12"/>